<keyword evidence="4" id="KW-1185">Reference proteome</keyword>
<feature type="non-terminal residue" evidence="3">
    <location>
        <position position="1"/>
    </location>
</feature>
<evidence type="ECO:0000256" key="2">
    <source>
        <dbReference type="SAM" id="Phobius"/>
    </source>
</evidence>
<protein>
    <recommendedName>
        <fullName evidence="5">Serine/threonine protein kinase</fullName>
    </recommendedName>
</protein>
<reference evidence="3 4" key="1">
    <citation type="submission" date="2021-03" db="EMBL/GenBank/DDBJ databases">
        <title>Actinomadura violae sp. nov., isolated from lichen in Thailand.</title>
        <authorList>
            <person name="Kanchanasin P."/>
            <person name="Saeng-In P."/>
            <person name="Phongsopitanun W."/>
            <person name="Yuki M."/>
            <person name="Kudo T."/>
            <person name="Ohkuma M."/>
            <person name="Tanasupawat S."/>
        </authorList>
    </citation>
    <scope>NUCLEOTIDE SEQUENCE [LARGE SCALE GENOMIC DNA]</scope>
    <source>
        <strain evidence="3 4">LCR2-06</strain>
    </source>
</reference>
<keyword evidence="2" id="KW-1133">Transmembrane helix</keyword>
<sequence>SRSSPARRSAVLGPGGASGPAARDGLTRVLSAAARPWRGRRRRAALALALGAAAAAAVAAAVAVPLLLDAGGHGGGAPSVKAHVLSEDFGGAADGWPVGTWPYSSTAVENGGYVVTQTAGPAYHAVDAPSGARPANVSVTATIRLRSGDPADEAGVFCRGDGTAGYEVLLDGRGAVVIRKGGTDGGPVLARSARPVAGPGRAVRLRATCQAVPGGVRVRAWAGGREAAGTVARPALPAAGTFGVVAGRPDRGWGTPATAAVFDGFAADRI</sequence>
<evidence type="ECO:0008006" key="5">
    <source>
        <dbReference type="Google" id="ProtNLM"/>
    </source>
</evidence>
<keyword evidence="2" id="KW-0812">Transmembrane</keyword>
<accession>A0ABS3S446</accession>
<evidence type="ECO:0000313" key="3">
    <source>
        <dbReference type="EMBL" id="MBO2463760.1"/>
    </source>
</evidence>
<dbReference type="RefSeq" id="WP_208249580.1">
    <property type="nucleotide sequence ID" value="NZ_JAGEPF010000030.1"/>
</dbReference>
<evidence type="ECO:0000313" key="4">
    <source>
        <dbReference type="Proteomes" id="UP000680206"/>
    </source>
</evidence>
<proteinExistence type="predicted"/>
<feature type="transmembrane region" description="Helical" evidence="2">
    <location>
        <begin position="45"/>
        <end position="68"/>
    </location>
</feature>
<comment type="caution">
    <text evidence="3">The sequence shown here is derived from an EMBL/GenBank/DDBJ whole genome shotgun (WGS) entry which is preliminary data.</text>
</comment>
<organism evidence="3 4">
    <name type="scientific">Actinomadura violacea</name>
    <dbReference type="NCBI Taxonomy" id="2819934"/>
    <lineage>
        <taxon>Bacteria</taxon>
        <taxon>Bacillati</taxon>
        <taxon>Actinomycetota</taxon>
        <taxon>Actinomycetes</taxon>
        <taxon>Streptosporangiales</taxon>
        <taxon>Thermomonosporaceae</taxon>
        <taxon>Actinomadura</taxon>
    </lineage>
</organism>
<dbReference type="EMBL" id="JAGEPF010000030">
    <property type="protein sequence ID" value="MBO2463760.1"/>
    <property type="molecule type" value="Genomic_DNA"/>
</dbReference>
<feature type="region of interest" description="Disordered" evidence="1">
    <location>
        <begin position="1"/>
        <end position="23"/>
    </location>
</feature>
<dbReference type="Proteomes" id="UP000680206">
    <property type="component" value="Unassembled WGS sequence"/>
</dbReference>
<keyword evidence="2" id="KW-0472">Membrane</keyword>
<dbReference type="Gene3D" id="2.60.120.560">
    <property type="entry name" value="Exo-inulinase, domain 1"/>
    <property type="match status" value="1"/>
</dbReference>
<name>A0ABS3S446_9ACTN</name>
<gene>
    <name evidence="3" type="ORF">J4709_39935</name>
</gene>
<evidence type="ECO:0000256" key="1">
    <source>
        <dbReference type="SAM" id="MobiDB-lite"/>
    </source>
</evidence>